<dbReference type="CDD" id="cd15505">
    <property type="entry name" value="PHD_ING"/>
    <property type="match status" value="1"/>
</dbReference>
<feature type="compositionally biased region" description="Low complexity" evidence="12">
    <location>
        <begin position="398"/>
        <end position="434"/>
    </location>
</feature>
<dbReference type="GO" id="GO:0006325">
    <property type="term" value="P:chromatin organization"/>
    <property type="evidence" value="ECO:0007669"/>
    <property type="project" value="UniProtKB-KW"/>
</dbReference>
<dbReference type="InterPro" id="IPR001965">
    <property type="entry name" value="Znf_PHD"/>
</dbReference>
<dbReference type="Gene3D" id="6.10.140.1740">
    <property type="match status" value="1"/>
</dbReference>
<comment type="subcellular location">
    <subcellularLocation>
        <location evidence="1 11">Nucleus</location>
    </subcellularLocation>
</comment>
<feature type="compositionally biased region" description="Acidic residues" evidence="12">
    <location>
        <begin position="601"/>
        <end position="618"/>
    </location>
</feature>
<evidence type="ECO:0000256" key="3">
    <source>
        <dbReference type="ARBA" id="ARBA00022723"/>
    </source>
</evidence>
<feature type="binding site" evidence="9">
    <location>
        <position position="641"/>
    </location>
    <ligand>
        <name>Zn(2+)</name>
        <dbReference type="ChEBI" id="CHEBI:29105"/>
        <label>2</label>
    </ligand>
</feature>
<dbReference type="EMBL" id="JPOX01000014">
    <property type="protein sequence ID" value="KFX47546.1"/>
    <property type="molecule type" value="Genomic_DNA"/>
</dbReference>
<dbReference type="InterPro" id="IPR019786">
    <property type="entry name" value="Zinc_finger_PHD-type_CS"/>
</dbReference>
<gene>
    <name evidence="14" type="ORF">GQ26_0140040</name>
</gene>
<feature type="region of interest" description="Disordered" evidence="12">
    <location>
        <begin position="1"/>
        <end position="38"/>
    </location>
</feature>
<evidence type="ECO:0000256" key="4">
    <source>
        <dbReference type="ARBA" id="ARBA00022771"/>
    </source>
</evidence>
<dbReference type="InterPro" id="IPR013083">
    <property type="entry name" value="Znf_RING/FYVE/PHD"/>
</dbReference>
<comment type="function">
    <text evidence="11">Component of an histone acetyltransferase complex.</text>
</comment>
<feature type="compositionally biased region" description="Basic and acidic residues" evidence="12">
    <location>
        <begin position="258"/>
        <end position="275"/>
    </location>
</feature>
<evidence type="ECO:0000256" key="9">
    <source>
        <dbReference type="PIRSR" id="PIRSR628651-51"/>
    </source>
</evidence>
<feature type="site" description="Histone H3K4me3 binding" evidence="8">
    <location>
        <position position="637"/>
    </location>
</feature>
<evidence type="ECO:0000256" key="11">
    <source>
        <dbReference type="RuleBase" id="RU361213"/>
    </source>
</evidence>
<feature type="region of interest" description="Disordered" evidence="12">
    <location>
        <begin position="44"/>
        <end position="63"/>
    </location>
</feature>
<feature type="region of interest" description="Disordered" evidence="12">
    <location>
        <begin position="528"/>
        <end position="619"/>
    </location>
</feature>
<dbReference type="PANTHER" id="PTHR10333:SF42">
    <property type="entry name" value="INHIBITOR OF GROWTH PROTEIN 5"/>
    <property type="match status" value="1"/>
</dbReference>
<feature type="site" description="Histone H3K4me3 binding" evidence="8">
    <location>
        <position position="622"/>
    </location>
</feature>
<feature type="site" description="Histone H3K4me3 binding" evidence="8">
    <location>
        <position position="645"/>
    </location>
</feature>
<evidence type="ECO:0000256" key="2">
    <source>
        <dbReference type="ARBA" id="ARBA00010210"/>
    </source>
</evidence>
<dbReference type="FunFam" id="3.30.40.10:FF:000177">
    <property type="entry name" value="PHD finger protein ING"/>
    <property type="match status" value="1"/>
</dbReference>
<dbReference type="AlphaFoldDB" id="A0A093VLM9"/>
<evidence type="ECO:0000256" key="7">
    <source>
        <dbReference type="ARBA" id="ARBA00023242"/>
    </source>
</evidence>
<protein>
    <recommendedName>
        <fullName evidence="11">Chromatin modification-related protein</fullName>
    </recommendedName>
</protein>
<dbReference type="Pfam" id="PF12998">
    <property type="entry name" value="ING"/>
    <property type="match status" value="1"/>
</dbReference>
<comment type="subunit">
    <text evidence="11">Component of an histone acetyltransferase complex. Interacts with H3K4me3 and to a lesser extent with H3K4me2.</text>
</comment>
<dbReference type="InterPro" id="IPR024610">
    <property type="entry name" value="ING_N_histone-binding"/>
</dbReference>
<keyword evidence="3 9" id="KW-0479">Metal-binding</keyword>
<evidence type="ECO:0000256" key="8">
    <source>
        <dbReference type="PIRSR" id="PIRSR628651-50"/>
    </source>
</evidence>
<comment type="similarity">
    <text evidence="2 11">Belongs to the ING family.</text>
</comment>
<proteinExistence type="inferred from homology"/>
<dbReference type="HOGENOM" id="CLU_006204_0_1_1"/>
<keyword evidence="4 10" id="KW-0863">Zinc-finger</keyword>
<dbReference type="PROSITE" id="PS01359">
    <property type="entry name" value="ZF_PHD_1"/>
    <property type="match status" value="1"/>
</dbReference>
<name>A0A093VLM9_TALMA</name>
<feature type="binding site" evidence="9">
    <location>
        <position position="668"/>
    </location>
    <ligand>
        <name>Zn(2+)</name>
        <dbReference type="ChEBI" id="CHEBI:29105"/>
        <label>2</label>
    </ligand>
</feature>
<comment type="caution">
    <text evidence="14">The sequence shown here is derived from an EMBL/GenBank/DDBJ whole genome shotgun (WGS) entry which is preliminary data.</text>
</comment>
<keyword evidence="7 11" id="KW-0539">Nucleus</keyword>
<dbReference type="InterPro" id="IPR028651">
    <property type="entry name" value="ING_fam"/>
</dbReference>
<accession>A0A093VLM9</accession>
<feature type="compositionally biased region" description="Polar residues" evidence="12">
    <location>
        <begin position="1"/>
        <end position="36"/>
    </location>
</feature>
<keyword evidence="5 9" id="KW-0862">Zinc</keyword>
<feature type="binding site" evidence="9">
    <location>
        <position position="647"/>
    </location>
    <ligand>
        <name>Zn(2+)</name>
        <dbReference type="ChEBI" id="CHEBI:29105"/>
        <label>1</label>
    </ligand>
</feature>
<feature type="site" description="Histone H3K4me3 binding" evidence="8">
    <location>
        <position position="633"/>
    </location>
</feature>
<feature type="compositionally biased region" description="Low complexity" evidence="12">
    <location>
        <begin position="551"/>
        <end position="572"/>
    </location>
</feature>
<dbReference type="GO" id="GO:0008270">
    <property type="term" value="F:zinc ion binding"/>
    <property type="evidence" value="ECO:0007669"/>
    <property type="project" value="UniProtKB-KW"/>
</dbReference>
<evidence type="ECO:0000256" key="12">
    <source>
        <dbReference type="SAM" id="MobiDB-lite"/>
    </source>
</evidence>
<feature type="domain" description="PHD-type" evidence="13">
    <location>
        <begin position="620"/>
        <end position="671"/>
    </location>
</feature>
<feature type="compositionally biased region" description="Low complexity" evidence="12">
    <location>
        <begin position="228"/>
        <end position="237"/>
    </location>
</feature>
<evidence type="ECO:0000313" key="14">
    <source>
        <dbReference type="EMBL" id="KFX47546.1"/>
    </source>
</evidence>
<dbReference type="eggNOG" id="KOG1973">
    <property type="taxonomic scope" value="Eukaryota"/>
</dbReference>
<dbReference type="SMART" id="SM01408">
    <property type="entry name" value="ING"/>
    <property type="match status" value="1"/>
</dbReference>
<feature type="compositionally biased region" description="Polar residues" evidence="12">
    <location>
        <begin position="328"/>
        <end position="352"/>
    </location>
</feature>
<dbReference type="GO" id="GO:0033698">
    <property type="term" value="C:Rpd3L complex"/>
    <property type="evidence" value="ECO:0007669"/>
    <property type="project" value="TreeGrafter"/>
</dbReference>
<sequence>MASALTTGATASNSLSQAPGSRTTARQTRTNPSRVSKTAARSFPYYGSHHGASSTGDAAGAGQSAANNIPHGLFPALTHFTDAITALPREFRRHNSLLKEVDAKAWALEDNLHQLLLSASDSRPVPFPQNPAPIVDGEVREYAHALNDPQNAESQESKQRRLLFDRIRHTLSDLMLTADEKNHVLTNANEELDHQLYRLKEVHPFISNEVSEEARLGSLTHWAYSNRATAKAAAKTTTTERPRREAASSTSQFAQGLHEVDVAPHRSEARRDTAGRNRRRNPVDSDFDETRPGQRKGAAKSRAGDGADATTAPVPKRRRVVDKPAAVQTGSVAMERSTSTVTNNGRTASKDSAGTEVKKRVRAPNAVTTAGRKRNNTVTSTVDSPSVPSPPVIGTFNPPRSAASPGPRPQSSRAQQSITQTTSRQRPPSASSRANNGSSTFPLSGGVPLGSNSNSATVDKPLDSKANISTDESAKEKTPQLASGDTIKKDALETKTTLSLDKEDRPELKPLDTVNAAVQMSPALSTIGVTKGRSSKTSTPVVSTFAESQTRARSSRNNNNTTTTATTTASNSEAAPATKRNTHKKSNSTVSAAYKAKMVQQEEEEESSREGDDEDDESEPRYCYCNQVSFGEMVACDNDACPTEWFHLSCVGLAKPPGRNVKWYCTECKESMKRGRVSAR</sequence>
<feature type="compositionally biased region" description="Low complexity" evidence="12">
    <location>
        <begin position="377"/>
        <end position="386"/>
    </location>
</feature>
<evidence type="ECO:0000256" key="1">
    <source>
        <dbReference type="ARBA" id="ARBA00004123"/>
    </source>
</evidence>
<comment type="domain">
    <text evidence="11">The PHD-type zinc finger mediates the binding to H3K4me3.</text>
</comment>
<evidence type="ECO:0000256" key="5">
    <source>
        <dbReference type="ARBA" id="ARBA00022833"/>
    </source>
</evidence>
<dbReference type="InterPro" id="IPR011011">
    <property type="entry name" value="Znf_FYVE_PHD"/>
</dbReference>
<feature type="binding site" evidence="9">
    <location>
        <position position="665"/>
    </location>
    <ligand>
        <name>Zn(2+)</name>
        <dbReference type="ChEBI" id="CHEBI:29105"/>
        <label>2</label>
    </ligand>
</feature>
<organism evidence="14">
    <name type="scientific">Talaromyces marneffei PM1</name>
    <dbReference type="NCBI Taxonomy" id="1077442"/>
    <lineage>
        <taxon>Eukaryota</taxon>
        <taxon>Fungi</taxon>
        <taxon>Dikarya</taxon>
        <taxon>Ascomycota</taxon>
        <taxon>Pezizomycotina</taxon>
        <taxon>Eurotiomycetes</taxon>
        <taxon>Eurotiomycetidae</taxon>
        <taxon>Eurotiales</taxon>
        <taxon>Trichocomaceae</taxon>
        <taxon>Talaromyces</taxon>
        <taxon>Talaromyces sect. Talaromyces</taxon>
    </lineage>
</organism>
<dbReference type="SUPFAM" id="SSF57903">
    <property type="entry name" value="FYVE/PHD zinc finger"/>
    <property type="match status" value="1"/>
</dbReference>
<dbReference type="GO" id="GO:0006355">
    <property type="term" value="P:regulation of DNA-templated transcription"/>
    <property type="evidence" value="ECO:0007669"/>
    <property type="project" value="TreeGrafter"/>
</dbReference>
<feature type="compositionally biased region" description="Low complexity" evidence="12">
    <location>
        <begin position="47"/>
        <end position="63"/>
    </location>
</feature>
<dbReference type="GO" id="GO:0070210">
    <property type="term" value="C:Rpd3L-Expanded complex"/>
    <property type="evidence" value="ECO:0007669"/>
    <property type="project" value="TreeGrafter"/>
</dbReference>
<feature type="binding site" evidence="9">
    <location>
        <position position="636"/>
    </location>
    <ligand>
        <name>Zn(2+)</name>
        <dbReference type="ChEBI" id="CHEBI:29105"/>
        <label>2</label>
    </ligand>
</feature>
<dbReference type="SMART" id="SM00249">
    <property type="entry name" value="PHD"/>
    <property type="match status" value="1"/>
</dbReference>
<feature type="binding site" evidence="9">
    <location>
        <position position="623"/>
    </location>
    <ligand>
        <name>Zn(2+)</name>
        <dbReference type="ChEBI" id="CHEBI:29105"/>
        <label>1</label>
    </ligand>
</feature>
<dbReference type="Gene3D" id="3.30.40.10">
    <property type="entry name" value="Zinc/RING finger domain, C3HC4 (zinc finger)"/>
    <property type="match status" value="1"/>
</dbReference>
<dbReference type="PROSITE" id="PS50016">
    <property type="entry name" value="ZF_PHD_2"/>
    <property type="match status" value="1"/>
</dbReference>
<evidence type="ECO:0000259" key="13">
    <source>
        <dbReference type="PROSITE" id="PS50016"/>
    </source>
</evidence>
<feature type="binding site" evidence="9">
    <location>
        <position position="625"/>
    </location>
    <ligand>
        <name>Zn(2+)</name>
        <dbReference type="ChEBI" id="CHEBI:29105"/>
        <label>1</label>
    </ligand>
</feature>
<feature type="binding site" evidence="9">
    <location>
        <position position="650"/>
    </location>
    <ligand>
        <name>Zn(2+)</name>
        <dbReference type="ChEBI" id="CHEBI:29105"/>
        <label>1</label>
    </ligand>
</feature>
<evidence type="ECO:0000256" key="10">
    <source>
        <dbReference type="PROSITE-ProRule" id="PRU00146"/>
    </source>
</evidence>
<keyword evidence="6 11" id="KW-0156">Chromatin regulator</keyword>
<feature type="region of interest" description="Disordered" evidence="12">
    <location>
        <begin position="228"/>
        <end position="489"/>
    </location>
</feature>
<dbReference type="PANTHER" id="PTHR10333">
    <property type="entry name" value="INHIBITOR OF GROWTH PROTEIN"/>
    <property type="match status" value="1"/>
</dbReference>
<dbReference type="InterPro" id="IPR019787">
    <property type="entry name" value="Znf_PHD-finger"/>
</dbReference>
<evidence type="ECO:0000256" key="6">
    <source>
        <dbReference type="ARBA" id="ARBA00022853"/>
    </source>
</evidence>
<feature type="compositionally biased region" description="Polar residues" evidence="12">
    <location>
        <begin position="535"/>
        <end position="549"/>
    </location>
</feature>
<reference evidence="14" key="1">
    <citation type="journal article" date="2014" name="PLoS Genet.">
        <title>Signature Gene Expression Reveals Novel Clues to the Molecular Mechanisms of Dimorphic Transition in Penicillium marneffei.</title>
        <authorList>
            <person name="Yang E."/>
            <person name="Wang G."/>
            <person name="Cai J."/>
            <person name="Woo P.C."/>
            <person name="Lau S.K."/>
            <person name="Yuen K.-Y."/>
            <person name="Chow W.-N."/>
            <person name="Lin X."/>
        </authorList>
    </citation>
    <scope>NUCLEOTIDE SEQUENCE [LARGE SCALE GENOMIC DNA]</scope>
    <source>
        <strain evidence="14">PM1</strain>
    </source>
</reference>